<gene>
    <name evidence="1" type="ORF">CYLTODRAFT_359709</name>
</gene>
<dbReference type="Proteomes" id="UP000054007">
    <property type="component" value="Unassembled WGS sequence"/>
</dbReference>
<dbReference type="AlphaFoldDB" id="A0A0D7AZ00"/>
<evidence type="ECO:0008006" key="3">
    <source>
        <dbReference type="Google" id="ProtNLM"/>
    </source>
</evidence>
<reference evidence="1 2" key="1">
    <citation type="journal article" date="2015" name="Fungal Genet. Biol.">
        <title>Evolution of novel wood decay mechanisms in Agaricales revealed by the genome sequences of Fistulina hepatica and Cylindrobasidium torrendii.</title>
        <authorList>
            <person name="Floudas D."/>
            <person name="Held B.W."/>
            <person name="Riley R."/>
            <person name="Nagy L.G."/>
            <person name="Koehler G."/>
            <person name="Ransdell A.S."/>
            <person name="Younus H."/>
            <person name="Chow J."/>
            <person name="Chiniquy J."/>
            <person name="Lipzen A."/>
            <person name="Tritt A."/>
            <person name="Sun H."/>
            <person name="Haridas S."/>
            <person name="LaButti K."/>
            <person name="Ohm R.A."/>
            <person name="Kues U."/>
            <person name="Blanchette R.A."/>
            <person name="Grigoriev I.V."/>
            <person name="Minto R.E."/>
            <person name="Hibbett D.S."/>
        </authorList>
    </citation>
    <scope>NUCLEOTIDE SEQUENCE [LARGE SCALE GENOMIC DNA]</scope>
    <source>
        <strain evidence="1 2">FP15055 ss-10</strain>
    </source>
</reference>
<evidence type="ECO:0000313" key="2">
    <source>
        <dbReference type="Proteomes" id="UP000054007"/>
    </source>
</evidence>
<organism evidence="1 2">
    <name type="scientific">Cylindrobasidium torrendii FP15055 ss-10</name>
    <dbReference type="NCBI Taxonomy" id="1314674"/>
    <lineage>
        <taxon>Eukaryota</taxon>
        <taxon>Fungi</taxon>
        <taxon>Dikarya</taxon>
        <taxon>Basidiomycota</taxon>
        <taxon>Agaricomycotina</taxon>
        <taxon>Agaricomycetes</taxon>
        <taxon>Agaricomycetidae</taxon>
        <taxon>Agaricales</taxon>
        <taxon>Marasmiineae</taxon>
        <taxon>Physalacriaceae</taxon>
        <taxon>Cylindrobasidium</taxon>
    </lineage>
</organism>
<dbReference type="EMBL" id="KN880685">
    <property type="protein sequence ID" value="KIY63598.1"/>
    <property type="molecule type" value="Genomic_DNA"/>
</dbReference>
<accession>A0A0D7AZ00</accession>
<sequence length="191" mass="21681">MDTRRLLEAATALSALLRARGVPHAFYGSVMTAALANLPHTDDIACIIEGGQHQAHPFRRLREAVGTSDDFTVVTSPWTNRLHVSYSGFIPAIEIEILPAGETGPRRLDASTTMKIYSVPFLTISEFLRQKLKVWTNSRLERDSRDILFVLAQFWNRIDYNRMPEHEMECFVECYPSAAVSWHAVKAKYRA</sequence>
<protein>
    <recommendedName>
        <fullName evidence="3">Nucleotidyltransferase family protein</fullName>
    </recommendedName>
</protein>
<dbReference type="OrthoDB" id="3168582at2759"/>
<dbReference type="STRING" id="1314674.A0A0D7AZ00"/>
<name>A0A0D7AZ00_9AGAR</name>
<evidence type="ECO:0000313" key="1">
    <source>
        <dbReference type="EMBL" id="KIY63598.1"/>
    </source>
</evidence>
<proteinExistence type="predicted"/>
<keyword evidence="2" id="KW-1185">Reference proteome</keyword>